<dbReference type="InterPro" id="IPR011990">
    <property type="entry name" value="TPR-like_helical_dom_sf"/>
</dbReference>
<proteinExistence type="predicted"/>
<dbReference type="SUPFAM" id="SSF48452">
    <property type="entry name" value="TPR-like"/>
    <property type="match status" value="1"/>
</dbReference>
<name>A0ABW6BUM2_9BACT</name>
<gene>
    <name evidence="1" type="ORF">ACFS7Z_11475</name>
</gene>
<protein>
    <submittedName>
        <fullName evidence="1">DUF6340 family protein</fullName>
    </submittedName>
</protein>
<keyword evidence="2" id="KW-1185">Reference proteome</keyword>
<dbReference type="InterPro" id="IPR045921">
    <property type="entry name" value="DUF6340"/>
</dbReference>
<evidence type="ECO:0000313" key="2">
    <source>
        <dbReference type="Proteomes" id="UP001597641"/>
    </source>
</evidence>
<dbReference type="Pfam" id="PF19867">
    <property type="entry name" value="DUF6340"/>
    <property type="match status" value="1"/>
</dbReference>
<organism evidence="1 2">
    <name type="scientific">Pontibacter toksunensis</name>
    <dbReference type="NCBI Taxonomy" id="1332631"/>
    <lineage>
        <taxon>Bacteria</taxon>
        <taxon>Pseudomonadati</taxon>
        <taxon>Bacteroidota</taxon>
        <taxon>Cytophagia</taxon>
        <taxon>Cytophagales</taxon>
        <taxon>Hymenobacteraceae</taxon>
        <taxon>Pontibacter</taxon>
    </lineage>
</organism>
<sequence length="94" mass="10522">MAPQQVSFVRPYYSDKAFAPAAYRMAAGNLPEAIALLKPLTEHKKRKEAAKAAYNMAIVYEAMGKIEDAKHWTNVALDKNNKLALLLLPELNTY</sequence>
<comment type="caution">
    <text evidence="1">The sequence shown here is derived from an EMBL/GenBank/DDBJ whole genome shotgun (WGS) entry which is preliminary data.</text>
</comment>
<dbReference type="Proteomes" id="UP001597641">
    <property type="component" value="Unassembled WGS sequence"/>
</dbReference>
<dbReference type="Gene3D" id="1.25.40.10">
    <property type="entry name" value="Tetratricopeptide repeat domain"/>
    <property type="match status" value="1"/>
</dbReference>
<dbReference type="RefSeq" id="WP_377484762.1">
    <property type="nucleotide sequence ID" value="NZ_JBHUOX010000007.1"/>
</dbReference>
<accession>A0ABW6BUM2</accession>
<evidence type="ECO:0000313" key="1">
    <source>
        <dbReference type="EMBL" id="MFD3000986.1"/>
    </source>
</evidence>
<dbReference type="EMBL" id="JBHUOX010000007">
    <property type="protein sequence ID" value="MFD3000986.1"/>
    <property type="molecule type" value="Genomic_DNA"/>
</dbReference>
<reference evidence="2" key="1">
    <citation type="journal article" date="2019" name="Int. J. Syst. Evol. Microbiol.">
        <title>The Global Catalogue of Microorganisms (GCM) 10K type strain sequencing project: providing services to taxonomists for standard genome sequencing and annotation.</title>
        <authorList>
            <consortium name="The Broad Institute Genomics Platform"/>
            <consortium name="The Broad Institute Genome Sequencing Center for Infectious Disease"/>
            <person name="Wu L."/>
            <person name="Ma J."/>
        </authorList>
    </citation>
    <scope>NUCLEOTIDE SEQUENCE [LARGE SCALE GENOMIC DNA]</scope>
    <source>
        <strain evidence="2">KCTC 23984</strain>
    </source>
</reference>